<sequence>MPPVADDGESVAVLSYANIMISSSVINCGHVVIALNRWTAIYKPQGHAKIWRRSTIFISVFGLWLIFITYSLVLIVRHRGTIASVMTKDGEFVVTSTMLDRTFSIVNCVRGATTVALCSIFYTSALIKCRRTMQAKTDDNISVFGWNPPSTNVNCVQVLRKRAYGNDFGVAAVSNQQQRSFQAE</sequence>
<protein>
    <recommendedName>
        <fullName evidence="4">7TM GPCR serpentine receptor class x (Srx) domain-containing protein</fullName>
    </recommendedName>
</protein>
<keyword evidence="1" id="KW-0812">Transmembrane</keyword>
<dbReference type="InterPro" id="IPR019426">
    <property type="entry name" value="7TM_GPCR_serpentine_rcpt_Srv"/>
</dbReference>
<dbReference type="AlphaFoldDB" id="A0AAN8FAP8"/>
<feature type="transmembrane region" description="Helical" evidence="1">
    <location>
        <begin position="103"/>
        <end position="127"/>
    </location>
</feature>
<name>A0AAN8FAP8_TRICO</name>
<accession>A0AAN8FAP8</accession>
<evidence type="ECO:0008006" key="4">
    <source>
        <dbReference type="Google" id="ProtNLM"/>
    </source>
</evidence>
<dbReference type="Pfam" id="PF10323">
    <property type="entry name" value="7TM_GPCR_Srv"/>
    <property type="match status" value="1"/>
</dbReference>
<feature type="transmembrane region" description="Helical" evidence="1">
    <location>
        <begin position="12"/>
        <end position="35"/>
    </location>
</feature>
<evidence type="ECO:0000313" key="2">
    <source>
        <dbReference type="EMBL" id="KAK5976176.1"/>
    </source>
</evidence>
<dbReference type="Gene3D" id="1.20.1070.10">
    <property type="entry name" value="Rhodopsin 7-helix transmembrane proteins"/>
    <property type="match status" value="1"/>
</dbReference>
<evidence type="ECO:0000313" key="3">
    <source>
        <dbReference type="Proteomes" id="UP001331761"/>
    </source>
</evidence>
<comment type="caution">
    <text evidence="2">The sequence shown here is derived from an EMBL/GenBank/DDBJ whole genome shotgun (WGS) entry which is preliminary data.</text>
</comment>
<keyword evidence="3" id="KW-1185">Reference proteome</keyword>
<gene>
    <name evidence="2" type="ORF">GCK32_015840</name>
</gene>
<dbReference type="EMBL" id="WIXE01012146">
    <property type="protein sequence ID" value="KAK5976176.1"/>
    <property type="molecule type" value="Genomic_DNA"/>
</dbReference>
<dbReference type="Proteomes" id="UP001331761">
    <property type="component" value="Unassembled WGS sequence"/>
</dbReference>
<dbReference type="SUPFAM" id="SSF81321">
    <property type="entry name" value="Family A G protein-coupled receptor-like"/>
    <property type="match status" value="1"/>
</dbReference>
<keyword evidence="1" id="KW-0472">Membrane</keyword>
<evidence type="ECO:0000256" key="1">
    <source>
        <dbReference type="SAM" id="Phobius"/>
    </source>
</evidence>
<feature type="transmembrane region" description="Helical" evidence="1">
    <location>
        <begin position="56"/>
        <end position="76"/>
    </location>
</feature>
<reference evidence="2 3" key="1">
    <citation type="submission" date="2019-10" db="EMBL/GenBank/DDBJ databases">
        <title>Assembly and Annotation for the nematode Trichostrongylus colubriformis.</title>
        <authorList>
            <person name="Martin J."/>
        </authorList>
    </citation>
    <scope>NUCLEOTIDE SEQUENCE [LARGE SCALE GENOMIC DNA]</scope>
    <source>
        <strain evidence="2">G859</strain>
        <tissue evidence="2">Whole worm</tissue>
    </source>
</reference>
<organism evidence="2 3">
    <name type="scientific">Trichostrongylus colubriformis</name>
    <name type="common">Black scour worm</name>
    <dbReference type="NCBI Taxonomy" id="6319"/>
    <lineage>
        <taxon>Eukaryota</taxon>
        <taxon>Metazoa</taxon>
        <taxon>Ecdysozoa</taxon>
        <taxon>Nematoda</taxon>
        <taxon>Chromadorea</taxon>
        <taxon>Rhabditida</taxon>
        <taxon>Rhabditina</taxon>
        <taxon>Rhabditomorpha</taxon>
        <taxon>Strongyloidea</taxon>
        <taxon>Trichostrongylidae</taxon>
        <taxon>Trichostrongylus</taxon>
    </lineage>
</organism>
<keyword evidence="1" id="KW-1133">Transmembrane helix</keyword>
<proteinExistence type="predicted"/>